<comment type="caution">
    <text evidence="5">The sequence shown here is derived from an EMBL/GenBank/DDBJ whole genome shotgun (WGS) entry which is preliminary data.</text>
</comment>
<dbReference type="EMBL" id="JACHDO010000001">
    <property type="protein sequence ID" value="MBB5493897.1"/>
    <property type="molecule type" value="Genomic_DNA"/>
</dbReference>
<keyword evidence="2 5" id="KW-0238">DNA-binding</keyword>
<dbReference type="InterPro" id="IPR050204">
    <property type="entry name" value="AraC_XylS_family_regulators"/>
</dbReference>
<evidence type="ECO:0000259" key="4">
    <source>
        <dbReference type="PROSITE" id="PS01124"/>
    </source>
</evidence>
<dbReference type="Pfam" id="PF12833">
    <property type="entry name" value="HTH_18"/>
    <property type="match status" value="1"/>
</dbReference>
<sequence length="305" mass="33262">MTDVRSMDRIEGFEAAASEAFAPLRIRAEGGSPFHGEFGSMRVDELVLTRIQADPVTVKRERSVMSSTDPDLIKVAWHVSGRAGVDQGGRQCLLRPGDLVIYESGRPYELPFWESYDTTVVGIPAYLFGAHADQLRQRVAIPVPAERGTGALLTTMLQGVAAGTGSDAAASAQHHLATALVSLVCAAFVDALPEEAEDPWERIQAYCLANLSDPGLSVESVASAHRVSPRYLHKLCQARGFTLARWIRTERLSRIRRDLGDPLLADRSTSAVAARWGVLDSGHLSRMLRAEFGETAREIRARSRG</sequence>
<evidence type="ECO:0000313" key="6">
    <source>
        <dbReference type="Proteomes" id="UP000579647"/>
    </source>
</evidence>
<dbReference type="InterPro" id="IPR018060">
    <property type="entry name" value="HTH_AraC"/>
</dbReference>
<organism evidence="5 6">
    <name type="scientific">Nocardiopsis metallicus</name>
    <dbReference type="NCBI Taxonomy" id="179819"/>
    <lineage>
        <taxon>Bacteria</taxon>
        <taxon>Bacillati</taxon>
        <taxon>Actinomycetota</taxon>
        <taxon>Actinomycetes</taxon>
        <taxon>Streptosporangiales</taxon>
        <taxon>Nocardiopsidaceae</taxon>
        <taxon>Nocardiopsis</taxon>
    </lineage>
</organism>
<dbReference type="PANTHER" id="PTHR46796:SF6">
    <property type="entry name" value="ARAC SUBFAMILY"/>
    <property type="match status" value="1"/>
</dbReference>
<feature type="domain" description="HTH araC/xylS-type" evidence="4">
    <location>
        <begin position="201"/>
        <end position="302"/>
    </location>
</feature>
<dbReference type="AlphaFoldDB" id="A0A840WQM7"/>
<dbReference type="InterPro" id="IPR035418">
    <property type="entry name" value="AraC-bd_2"/>
</dbReference>
<dbReference type="Pfam" id="PF14525">
    <property type="entry name" value="AraC_binding_2"/>
    <property type="match status" value="1"/>
</dbReference>
<reference evidence="5 6" key="1">
    <citation type="submission" date="2020-08" db="EMBL/GenBank/DDBJ databases">
        <title>Sequencing the genomes of 1000 actinobacteria strains.</title>
        <authorList>
            <person name="Klenk H.-P."/>
        </authorList>
    </citation>
    <scope>NUCLEOTIDE SEQUENCE [LARGE SCALE GENOMIC DNA]</scope>
    <source>
        <strain evidence="5 6">DSM 44598</strain>
    </source>
</reference>
<evidence type="ECO:0000256" key="2">
    <source>
        <dbReference type="ARBA" id="ARBA00023125"/>
    </source>
</evidence>
<dbReference type="Proteomes" id="UP000579647">
    <property type="component" value="Unassembled WGS sequence"/>
</dbReference>
<proteinExistence type="predicted"/>
<dbReference type="SMART" id="SM00342">
    <property type="entry name" value="HTH_ARAC"/>
    <property type="match status" value="1"/>
</dbReference>
<keyword evidence="3" id="KW-0804">Transcription</keyword>
<name>A0A840WQM7_9ACTN</name>
<evidence type="ECO:0000313" key="5">
    <source>
        <dbReference type="EMBL" id="MBB5493897.1"/>
    </source>
</evidence>
<gene>
    <name evidence="5" type="ORF">HNR07_005034</name>
</gene>
<dbReference type="GO" id="GO:0003700">
    <property type="term" value="F:DNA-binding transcription factor activity"/>
    <property type="evidence" value="ECO:0007669"/>
    <property type="project" value="InterPro"/>
</dbReference>
<protein>
    <submittedName>
        <fullName evidence="5">AraC-like DNA-binding protein</fullName>
    </submittedName>
</protein>
<keyword evidence="6" id="KW-1185">Reference proteome</keyword>
<dbReference type="PROSITE" id="PS01124">
    <property type="entry name" value="HTH_ARAC_FAMILY_2"/>
    <property type="match status" value="1"/>
</dbReference>
<keyword evidence="1" id="KW-0805">Transcription regulation</keyword>
<accession>A0A840WQM7</accession>
<dbReference type="PANTHER" id="PTHR46796">
    <property type="entry name" value="HTH-TYPE TRANSCRIPTIONAL ACTIVATOR RHAS-RELATED"/>
    <property type="match status" value="1"/>
</dbReference>
<evidence type="ECO:0000256" key="1">
    <source>
        <dbReference type="ARBA" id="ARBA00023015"/>
    </source>
</evidence>
<dbReference type="Gene3D" id="1.10.10.60">
    <property type="entry name" value="Homeodomain-like"/>
    <property type="match status" value="1"/>
</dbReference>
<dbReference type="RefSeq" id="WP_184366999.1">
    <property type="nucleotide sequence ID" value="NZ_BAAAKM010000108.1"/>
</dbReference>
<dbReference type="GO" id="GO:0043565">
    <property type="term" value="F:sequence-specific DNA binding"/>
    <property type="evidence" value="ECO:0007669"/>
    <property type="project" value="InterPro"/>
</dbReference>
<evidence type="ECO:0000256" key="3">
    <source>
        <dbReference type="ARBA" id="ARBA00023163"/>
    </source>
</evidence>